<evidence type="ECO:0000259" key="11">
    <source>
        <dbReference type="Pfam" id="PF13796"/>
    </source>
</evidence>
<dbReference type="InterPro" id="IPR050482">
    <property type="entry name" value="Sensor_HK_TwoCompSys"/>
</dbReference>
<dbReference type="PANTHER" id="PTHR24421:SF10">
    <property type="entry name" value="NITRATE_NITRITE SENSOR PROTEIN NARQ"/>
    <property type="match status" value="1"/>
</dbReference>
<dbReference type="EC" id="2.7.13.3" evidence="2"/>
<dbReference type="RefSeq" id="WP_197006554.1">
    <property type="nucleotide sequence ID" value="NZ_BONS01000006.1"/>
</dbReference>
<dbReference type="AlphaFoldDB" id="A0A8J7GFZ4"/>
<feature type="transmembrane region" description="Helical" evidence="9">
    <location>
        <begin position="166"/>
        <end position="183"/>
    </location>
</feature>
<evidence type="ECO:0000256" key="7">
    <source>
        <dbReference type="ARBA" id="ARBA00022840"/>
    </source>
</evidence>
<keyword evidence="7" id="KW-0067">ATP-binding</keyword>
<evidence type="ECO:0000259" key="10">
    <source>
        <dbReference type="Pfam" id="PF07730"/>
    </source>
</evidence>
<name>A0A8J7GFZ4_9ACTN</name>
<dbReference type="InterPro" id="IPR011712">
    <property type="entry name" value="Sig_transdc_His_kin_sub3_dim/P"/>
</dbReference>
<comment type="caution">
    <text evidence="12">The sequence shown here is derived from an EMBL/GenBank/DDBJ whole genome shotgun (WGS) entry which is preliminary data.</text>
</comment>
<dbReference type="GO" id="GO:0046983">
    <property type="term" value="F:protein dimerization activity"/>
    <property type="evidence" value="ECO:0007669"/>
    <property type="project" value="InterPro"/>
</dbReference>
<keyword evidence="9" id="KW-0472">Membrane</keyword>
<dbReference type="EMBL" id="JADOUF010000001">
    <property type="protein sequence ID" value="MBG6139953.1"/>
    <property type="molecule type" value="Genomic_DNA"/>
</dbReference>
<keyword evidence="3" id="KW-0597">Phosphoprotein</keyword>
<dbReference type="Pfam" id="PF07730">
    <property type="entry name" value="HisKA_3"/>
    <property type="match status" value="1"/>
</dbReference>
<evidence type="ECO:0000256" key="9">
    <source>
        <dbReference type="SAM" id="Phobius"/>
    </source>
</evidence>
<sequence length="414" mass="44830">MNIRRHIGRDAAYLLTGFPIAVFSFVVLLTLFCAGISTVVVTLGWPVLAIALLSARTFADLERVRLSQVLGHPVPRPHYVRAQPGDGWVRRMFTPLRQGQGWLDLMHGIINFPIAITTFCVTVSFWAAAGGGVTYWFWERFLPQGDDQRDVAIEWLVGADTRANRIWVYSIAGVVFFLITPFVQRGLAAFQAGVAQTLLTRLAGLQGRISDLTESRAAAVSAEATALRKLERDIHDGPQQRLIRLAMELSRAQRQLEKDPTAVSATLTEAIGQTRETLDELRALSRGIAPPVLADRGLVAALSALAGRSMVPVELDIKIAERLPDALENALYFTAAESLTNLAKHSGATLGTLELTRKDDRLYLIITDNGTGGAHVAKGHGLAGLADRLRAVDGELAVDSPPGGPTVLVAEVPL</sequence>
<keyword evidence="13" id="KW-1185">Reference proteome</keyword>
<dbReference type="Gene3D" id="1.20.5.1930">
    <property type="match status" value="1"/>
</dbReference>
<keyword evidence="8" id="KW-0902">Two-component regulatory system</keyword>
<feature type="transmembrane region" description="Helical" evidence="9">
    <location>
        <begin position="12"/>
        <end position="37"/>
    </location>
</feature>
<dbReference type="InterPro" id="IPR036890">
    <property type="entry name" value="HATPase_C_sf"/>
</dbReference>
<dbReference type="GO" id="GO:0016020">
    <property type="term" value="C:membrane"/>
    <property type="evidence" value="ECO:0007669"/>
    <property type="project" value="InterPro"/>
</dbReference>
<dbReference type="Pfam" id="PF13796">
    <property type="entry name" value="Sensor"/>
    <property type="match status" value="1"/>
</dbReference>
<dbReference type="CDD" id="cd16917">
    <property type="entry name" value="HATPase_UhpB-NarQ-NarX-like"/>
    <property type="match status" value="1"/>
</dbReference>
<evidence type="ECO:0000256" key="8">
    <source>
        <dbReference type="ARBA" id="ARBA00023012"/>
    </source>
</evidence>
<keyword evidence="9" id="KW-0812">Transmembrane</keyword>
<evidence type="ECO:0000313" key="12">
    <source>
        <dbReference type="EMBL" id="MBG6139953.1"/>
    </source>
</evidence>
<evidence type="ECO:0000256" key="4">
    <source>
        <dbReference type="ARBA" id="ARBA00022679"/>
    </source>
</evidence>
<accession>A0A8J7GFZ4</accession>
<dbReference type="GO" id="GO:0005524">
    <property type="term" value="F:ATP binding"/>
    <property type="evidence" value="ECO:0007669"/>
    <property type="project" value="UniProtKB-KW"/>
</dbReference>
<keyword evidence="9" id="KW-1133">Transmembrane helix</keyword>
<protein>
    <recommendedName>
        <fullName evidence="2">histidine kinase</fullName>
        <ecNumber evidence="2">2.7.13.3</ecNumber>
    </recommendedName>
</protein>
<keyword evidence="6 12" id="KW-0418">Kinase</keyword>
<evidence type="ECO:0000256" key="5">
    <source>
        <dbReference type="ARBA" id="ARBA00022741"/>
    </source>
</evidence>
<evidence type="ECO:0000313" key="13">
    <source>
        <dbReference type="Proteomes" id="UP000622552"/>
    </source>
</evidence>
<evidence type="ECO:0000256" key="6">
    <source>
        <dbReference type="ARBA" id="ARBA00022777"/>
    </source>
</evidence>
<dbReference type="GO" id="GO:0000155">
    <property type="term" value="F:phosphorelay sensor kinase activity"/>
    <property type="evidence" value="ECO:0007669"/>
    <property type="project" value="InterPro"/>
</dbReference>
<evidence type="ECO:0000256" key="2">
    <source>
        <dbReference type="ARBA" id="ARBA00012438"/>
    </source>
</evidence>
<dbReference type="SUPFAM" id="SSF55874">
    <property type="entry name" value="ATPase domain of HSP90 chaperone/DNA topoisomerase II/histidine kinase"/>
    <property type="match status" value="1"/>
</dbReference>
<dbReference type="InterPro" id="IPR025828">
    <property type="entry name" value="Put_sensor_dom"/>
</dbReference>
<gene>
    <name evidence="12" type="ORF">IW245_006147</name>
</gene>
<comment type="catalytic activity">
    <reaction evidence="1">
        <text>ATP + protein L-histidine = ADP + protein N-phospho-L-histidine.</text>
        <dbReference type="EC" id="2.7.13.3"/>
    </reaction>
</comment>
<dbReference type="PANTHER" id="PTHR24421">
    <property type="entry name" value="NITRATE/NITRITE SENSOR PROTEIN NARX-RELATED"/>
    <property type="match status" value="1"/>
</dbReference>
<evidence type="ECO:0000256" key="3">
    <source>
        <dbReference type="ARBA" id="ARBA00022553"/>
    </source>
</evidence>
<evidence type="ECO:0000256" key="1">
    <source>
        <dbReference type="ARBA" id="ARBA00000085"/>
    </source>
</evidence>
<feature type="domain" description="Signal transduction histidine kinase subgroup 3 dimerisation and phosphoacceptor" evidence="10">
    <location>
        <begin position="229"/>
        <end position="292"/>
    </location>
</feature>
<keyword evidence="5" id="KW-0547">Nucleotide-binding</keyword>
<dbReference type="Gene3D" id="3.30.565.10">
    <property type="entry name" value="Histidine kinase-like ATPase, C-terminal domain"/>
    <property type="match status" value="1"/>
</dbReference>
<dbReference type="Proteomes" id="UP000622552">
    <property type="component" value="Unassembled WGS sequence"/>
</dbReference>
<reference evidence="12" key="1">
    <citation type="submission" date="2020-11" db="EMBL/GenBank/DDBJ databases">
        <title>Sequencing the genomes of 1000 actinobacteria strains.</title>
        <authorList>
            <person name="Klenk H.-P."/>
        </authorList>
    </citation>
    <scope>NUCLEOTIDE SEQUENCE</scope>
    <source>
        <strain evidence="12">DSM 45356</strain>
    </source>
</reference>
<proteinExistence type="predicted"/>
<keyword evidence="4" id="KW-0808">Transferase</keyword>
<feature type="domain" description="Putative sensor" evidence="11">
    <location>
        <begin position="13"/>
        <end position="199"/>
    </location>
</feature>
<feature type="transmembrane region" description="Helical" evidence="9">
    <location>
        <begin position="114"/>
        <end position="138"/>
    </location>
</feature>
<organism evidence="12 13">
    <name type="scientific">Longispora fulva</name>
    <dbReference type="NCBI Taxonomy" id="619741"/>
    <lineage>
        <taxon>Bacteria</taxon>
        <taxon>Bacillati</taxon>
        <taxon>Actinomycetota</taxon>
        <taxon>Actinomycetes</taxon>
        <taxon>Micromonosporales</taxon>
        <taxon>Micromonosporaceae</taxon>
        <taxon>Longispora</taxon>
    </lineage>
</organism>